<comment type="caution">
    <text evidence="1">The sequence shown here is derived from an EMBL/GenBank/DDBJ whole genome shotgun (WGS) entry which is preliminary data.</text>
</comment>
<proteinExistence type="predicted"/>
<dbReference type="AlphaFoldDB" id="A0A0F9C2F5"/>
<name>A0A0F9C2F5_9ZZZZ</name>
<sequence length="26" mass="2843">MTAKVQIPQAIIALPRLGTRPTEPLK</sequence>
<gene>
    <name evidence="1" type="ORF">LCGC14_2455560</name>
</gene>
<feature type="non-terminal residue" evidence="1">
    <location>
        <position position="26"/>
    </location>
</feature>
<accession>A0A0F9C2F5</accession>
<dbReference type="EMBL" id="LAZR01038102">
    <property type="protein sequence ID" value="KKL20432.1"/>
    <property type="molecule type" value="Genomic_DNA"/>
</dbReference>
<reference evidence="1" key="1">
    <citation type="journal article" date="2015" name="Nature">
        <title>Complex archaea that bridge the gap between prokaryotes and eukaryotes.</title>
        <authorList>
            <person name="Spang A."/>
            <person name="Saw J.H."/>
            <person name="Jorgensen S.L."/>
            <person name="Zaremba-Niedzwiedzka K."/>
            <person name="Martijn J."/>
            <person name="Lind A.E."/>
            <person name="van Eijk R."/>
            <person name="Schleper C."/>
            <person name="Guy L."/>
            <person name="Ettema T.J."/>
        </authorList>
    </citation>
    <scope>NUCLEOTIDE SEQUENCE</scope>
</reference>
<protein>
    <submittedName>
        <fullName evidence="1">Uncharacterized protein</fullName>
    </submittedName>
</protein>
<evidence type="ECO:0000313" key="1">
    <source>
        <dbReference type="EMBL" id="KKL20432.1"/>
    </source>
</evidence>
<organism evidence="1">
    <name type="scientific">marine sediment metagenome</name>
    <dbReference type="NCBI Taxonomy" id="412755"/>
    <lineage>
        <taxon>unclassified sequences</taxon>
        <taxon>metagenomes</taxon>
        <taxon>ecological metagenomes</taxon>
    </lineage>
</organism>